<dbReference type="AlphaFoldDB" id="A0A6A7Y5C5"/>
<accession>A0A6A7Y5C5</accession>
<dbReference type="Proteomes" id="UP000332515">
    <property type="component" value="Unassembled WGS sequence"/>
</dbReference>
<organism evidence="1 2">
    <name type="scientific">Segnochrobactrum spirostomi</name>
    <dbReference type="NCBI Taxonomy" id="2608987"/>
    <lineage>
        <taxon>Bacteria</taxon>
        <taxon>Pseudomonadati</taxon>
        <taxon>Pseudomonadota</taxon>
        <taxon>Alphaproteobacteria</taxon>
        <taxon>Hyphomicrobiales</taxon>
        <taxon>Segnochrobactraceae</taxon>
        <taxon>Segnochrobactrum</taxon>
    </lineage>
</organism>
<evidence type="ECO:0000313" key="1">
    <source>
        <dbReference type="EMBL" id="MQT14400.1"/>
    </source>
</evidence>
<reference evidence="1 2" key="1">
    <citation type="submission" date="2019-09" db="EMBL/GenBank/DDBJ databases">
        <title>Segnochrobactrum spirostomi gen. nov., sp. nov., isolated from the ciliate Spirostomum cf. yagiui and description of a novel family, Segnochrobactraceae fam. nov. within the order Rhizobiales of the class Alphaproteobacteria.</title>
        <authorList>
            <person name="Akter S."/>
            <person name="Shazib S.U.A."/>
            <person name="Shin M.K."/>
        </authorList>
    </citation>
    <scope>NUCLEOTIDE SEQUENCE [LARGE SCALE GENOMIC DNA]</scope>
    <source>
        <strain evidence="1 2">Sp-1</strain>
    </source>
</reference>
<dbReference type="InterPro" id="IPR021874">
    <property type="entry name" value="Phage_Mu_Gp27"/>
</dbReference>
<sequence>MSRSTVKKLPPEVRDWIMRLRDQGRTYDEIIAALRGLDTLAVVPSRSALHRHVQQAERARELVERQRIVAASLAKELGAEDDGRVVRGNITMLHAILTRIQMAALEAEEGGDADPALSPQEAMQLAKALDHLGKAAKDDVARTIVIEKRAQERAIKAAEEAVDTVIKQQGGGAESIAALKAAIGLHIREHG</sequence>
<gene>
    <name evidence="1" type="ORF">F0357_17440</name>
</gene>
<comment type="caution">
    <text evidence="1">The sequence shown here is derived from an EMBL/GenBank/DDBJ whole genome shotgun (WGS) entry which is preliminary data.</text>
</comment>
<protein>
    <submittedName>
        <fullName evidence="1">DUF3486 family protein</fullName>
    </submittedName>
</protein>
<dbReference type="EMBL" id="VWNA01000001">
    <property type="protein sequence ID" value="MQT14400.1"/>
    <property type="molecule type" value="Genomic_DNA"/>
</dbReference>
<dbReference type="Pfam" id="PF11985">
    <property type="entry name" value="Phage_Mu_Gp27"/>
    <property type="match status" value="1"/>
</dbReference>
<evidence type="ECO:0000313" key="2">
    <source>
        <dbReference type="Proteomes" id="UP000332515"/>
    </source>
</evidence>
<proteinExistence type="predicted"/>
<dbReference type="RefSeq" id="WP_153485053.1">
    <property type="nucleotide sequence ID" value="NZ_VWNA01000001.1"/>
</dbReference>
<name>A0A6A7Y5C5_9HYPH</name>
<keyword evidence="2" id="KW-1185">Reference proteome</keyword>